<dbReference type="InterPro" id="IPR005317">
    <property type="entry name" value="Dipeptidyl-peptase3"/>
</dbReference>
<keyword evidence="15" id="KW-1185">Reference proteome</keyword>
<keyword evidence="9 11" id="KW-0862">Zinc</keyword>
<dbReference type="PANTHER" id="PTHR23422:SF11">
    <property type="entry name" value="DIPEPTIDYL PEPTIDASE 3"/>
    <property type="match status" value="1"/>
</dbReference>
<organism evidence="14 15">
    <name type="scientific">Austropuccinia psidii MF-1</name>
    <dbReference type="NCBI Taxonomy" id="1389203"/>
    <lineage>
        <taxon>Eukaryota</taxon>
        <taxon>Fungi</taxon>
        <taxon>Dikarya</taxon>
        <taxon>Basidiomycota</taxon>
        <taxon>Pucciniomycotina</taxon>
        <taxon>Pucciniomycetes</taxon>
        <taxon>Pucciniales</taxon>
        <taxon>Sphaerophragmiaceae</taxon>
        <taxon>Austropuccinia</taxon>
    </lineage>
</organism>
<evidence type="ECO:0000256" key="6">
    <source>
        <dbReference type="ARBA" id="ARBA00022670"/>
    </source>
</evidence>
<evidence type="ECO:0000256" key="9">
    <source>
        <dbReference type="ARBA" id="ARBA00022833"/>
    </source>
</evidence>
<feature type="binding site" evidence="13">
    <location>
        <position position="554"/>
    </location>
    <ligand>
        <name>Zn(2+)</name>
        <dbReference type="ChEBI" id="CHEBI:29105"/>
        <note>catalytic</note>
    </ligand>
</feature>
<dbReference type="OrthoDB" id="4694525at2759"/>
<evidence type="ECO:0000256" key="4">
    <source>
        <dbReference type="ARBA" id="ARBA00022438"/>
    </source>
</evidence>
<gene>
    <name evidence="14" type="ORF">O181_054087</name>
</gene>
<evidence type="ECO:0000256" key="8">
    <source>
        <dbReference type="ARBA" id="ARBA00022801"/>
    </source>
</evidence>
<feature type="binding site" evidence="13">
    <location>
        <position position="501"/>
    </location>
    <ligand>
        <name>Zn(2+)</name>
        <dbReference type="ChEBI" id="CHEBI:29105"/>
        <note>catalytic</note>
    </ligand>
</feature>
<evidence type="ECO:0000256" key="3">
    <source>
        <dbReference type="ARBA" id="ARBA00010200"/>
    </source>
</evidence>
<dbReference type="GO" id="GO:0046872">
    <property type="term" value="F:metal ion binding"/>
    <property type="evidence" value="ECO:0007669"/>
    <property type="project" value="UniProtKB-KW"/>
</dbReference>
<dbReference type="GO" id="GO:0008235">
    <property type="term" value="F:metalloexopeptidase activity"/>
    <property type="evidence" value="ECO:0007669"/>
    <property type="project" value="InterPro"/>
</dbReference>
<comment type="catalytic activity">
    <reaction evidence="1 11">
        <text>Release of an N-terminal dipeptide from a peptide comprising four or more residues, with broad specificity. Also acts on dipeptidyl 2-naphthylamides.</text>
        <dbReference type="EC" id="3.4.14.4"/>
    </reaction>
</comment>
<reference evidence="14" key="1">
    <citation type="submission" date="2021-03" db="EMBL/GenBank/DDBJ databases">
        <title>Draft genome sequence of rust myrtle Austropuccinia psidii MF-1, a brazilian biotype.</title>
        <authorList>
            <person name="Quecine M.C."/>
            <person name="Pachon D.M.R."/>
            <person name="Bonatelli M.L."/>
            <person name="Correr F.H."/>
            <person name="Franceschini L.M."/>
            <person name="Leite T.F."/>
            <person name="Margarido G.R.A."/>
            <person name="Almeida C.A."/>
            <person name="Ferrarezi J.A."/>
            <person name="Labate C.A."/>
        </authorList>
    </citation>
    <scope>NUCLEOTIDE SEQUENCE</scope>
    <source>
        <strain evidence="14">MF-1</strain>
    </source>
</reference>
<sequence>MNRPLFSLISPRRPRLFKELLSVGYSRPTPSPTALATKFQYSDMAQSSALSQSRYQADSNPPICSLNVSSSFNSLTKTEKLYAHWMSRASWEGARIIMNQWTPQAEDLFDFILSLFGSSSNPTRPASFASLRKKSGLCDLEWNQLLDYSAQVLSNLANYKSFGATKFIPRCPPEAFQALVKVSERSAEAKQLWEKLRQEIYSLEPQGLLDIGKPSAGHLSNYYPNSQDITDEEIEAVQAVCDASELSTLNTRLLKHSPLEFTLLIASVEDSLSSELFPPSPLKSKSDPIITIHLQFSDFLKPLSKVCAALKEAKKYCGGEIREKMLQDYLICFQKGDMKAHKSASKNWVKDVSPTVESYLGHIEAYVDPFAQRAEWEGFTAIVNKELSKKFEILVERAEELVKVLPWGKAFEVDVFRKPDFTALEILNFATGGIPAGINIPNYFDVRESLGFKNVSLANILSAKAPDEEITFIHPDERDLFSKWDTQTFDLQVANHELLGHGSGKLLQENADGSFNFDPQSTTNPLTGKPVESWYKPGETYGSKFGLVASSMEECRAETVALYLCSNLEILKIFGYDKTEDIVTIQYMTFLLMARAGVRALEWYDPQTGKHGQAHMQARLGITKWMVDNHIAHLEEVRGHDGVLEDAYIRVDKAAVLKNGKDVMGKLLIELQIRKATADAKGASQFYNKLTTPPTKLWETELRDLVLKKKQPRKLFVQPNTILKESTGDVMLQEYATTNEGVIESFLVRNI</sequence>
<dbReference type="FunFam" id="3.30.540.30:FF:000001">
    <property type="entry name" value="Dipeptidyl peptidase 3"/>
    <property type="match status" value="1"/>
</dbReference>
<feature type="binding site" evidence="13">
    <location>
        <position position="496"/>
    </location>
    <ligand>
        <name>Zn(2+)</name>
        <dbReference type="ChEBI" id="CHEBI:29105"/>
        <note>catalytic</note>
    </ligand>
</feature>
<keyword evidence="8 11" id="KW-0378">Hydrolase</keyword>
<dbReference type="GO" id="GO:0005737">
    <property type="term" value="C:cytoplasm"/>
    <property type="evidence" value="ECO:0007669"/>
    <property type="project" value="UniProtKB-SubCell"/>
</dbReference>
<dbReference type="EMBL" id="AVOT02023976">
    <property type="protein sequence ID" value="MBW0514372.1"/>
    <property type="molecule type" value="Genomic_DNA"/>
</dbReference>
<evidence type="ECO:0000256" key="5">
    <source>
        <dbReference type="ARBA" id="ARBA00022490"/>
    </source>
</evidence>
<proteinExistence type="inferred from homology"/>
<feature type="active site" evidence="12">
    <location>
        <position position="497"/>
    </location>
</feature>
<keyword evidence="7 11" id="KW-0479">Metal-binding</keyword>
<evidence type="ECO:0000256" key="7">
    <source>
        <dbReference type="ARBA" id="ARBA00022723"/>
    </source>
</evidence>
<evidence type="ECO:0000256" key="12">
    <source>
        <dbReference type="PIRSR" id="PIRSR007828-1"/>
    </source>
</evidence>
<evidence type="ECO:0000256" key="10">
    <source>
        <dbReference type="ARBA" id="ARBA00023049"/>
    </source>
</evidence>
<evidence type="ECO:0000256" key="13">
    <source>
        <dbReference type="PIRSR" id="PIRSR007828-2"/>
    </source>
</evidence>
<evidence type="ECO:0000256" key="11">
    <source>
        <dbReference type="PIRNR" id="PIRNR007828"/>
    </source>
</evidence>
<dbReference type="PIRSF" id="PIRSF007828">
    <property type="entry name" value="Dipeptidyl-peptidase_III"/>
    <property type="match status" value="1"/>
</dbReference>
<dbReference type="InterPro" id="IPR039461">
    <property type="entry name" value="Peptidase_M49"/>
</dbReference>
<comment type="subcellular location">
    <subcellularLocation>
        <location evidence="2">Cytoplasm</location>
    </subcellularLocation>
</comment>
<dbReference type="AlphaFoldDB" id="A0A9Q3E670"/>
<keyword evidence="6 11" id="KW-0645">Protease</keyword>
<dbReference type="GO" id="GO:0004177">
    <property type="term" value="F:aminopeptidase activity"/>
    <property type="evidence" value="ECO:0007669"/>
    <property type="project" value="UniProtKB-KW"/>
</dbReference>
<dbReference type="Gene3D" id="3.30.540.30">
    <property type="match status" value="3"/>
</dbReference>
<evidence type="ECO:0000313" key="15">
    <source>
        <dbReference type="Proteomes" id="UP000765509"/>
    </source>
</evidence>
<comment type="cofactor">
    <cofactor evidence="11 13">
        <name>Zn(2+)</name>
        <dbReference type="ChEBI" id="CHEBI:29105"/>
    </cofactor>
    <text evidence="11 13">Binds 1 zinc ion per subunit.</text>
</comment>
<dbReference type="Proteomes" id="UP000765509">
    <property type="component" value="Unassembled WGS sequence"/>
</dbReference>
<accession>A0A9Q3E670</accession>
<protein>
    <recommendedName>
        <fullName evidence="11">Dipeptidyl peptidase 3</fullName>
        <ecNumber evidence="11">3.4.14.4</ecNumber>
    </recommendedName>
    <alternativeName>
        <fullName evidence="11">Dipeptidyl aminopeptidase III</fullName>
    </alternativeName>
    <alternativeName>
        <fullName evidence="11">Dipeptidyl peptidase III</fullName>
    </alternativeName>
</protein>
<keyword evidence="10 11" id="KW-0482">Metalloprotease</keyword>
<dbReference type="GO" id="GO:0006508">
    <property type="term" value="P:proteolysis"/>
    <property type="evidence" value="ECO:0007669"/>
    <property type="project" value="UniProtKB-KW"/>
</dbReference>
<evidence type="ECO:0000256" key="2">
    <source>
        <dbReference type="ARBA" id="ARBA00004496"/>
    </source>
</evidence>
<dbReference type="EC" id="3.4.14.4" evidence="11"/>
<name>A0A9Q3E670_9BASI</name>
<comment type="similarity">
    <text evidence="3 11">Belongs to the peptidase M49 family.</text>
</comment>
<dbReference type="GO" id="GO:0008239">
    <property type="term" value="F:dipeptidyl-peptidase activity"/>
    <property type="evidence" value="ECO:0007669"/>
    <property type="project" value="UniProtKB-UniRule"/>
</dbReference>
<dbReference type="Pfam" id="PF03571">
    <property type="entry name" value="Peptidase_M49"/>
    <property type="match status" value="1"/>
</dbReference>
<keyword evidence="4 11" id="KW-0031">Aminopeptidase</keyword>
<dbReference type="PANTHER" id="PTHR23422">
    <property type="entry name" value="DIPEPTIDYL PEPTIDASE III-RELATED"/>
    <property type="match status" value="1"/>
</dbReference>
<keyword evidence="5 11" id="KW-0963">Cytoplasm</keyword>
<evidence type="ECO:0000256" key="1">
    <source>
        <dbReference type="ARBA" id="ARBA00001336"/>
    </source>
</evidence>
<comment type="caution">
    <text evidence="14">The sequence shown here is derived from an EMBL/GenBank/DDBJ whole genome shotgun (WGS) entry which is preliminary data.</text>
</comment>
<evidence type="ECO:0000313" key="14">
    <source>
        <dbReference type="EMBL" id="MBW0514372.1"/>
    </source>
</evidence>